<evidence type="ECO:0000313" key="2">
    <source>
        <dbReference type="EMBL" id="CAB3399763.1"/>
    </source>
</evidence>
<comment type="caution">
    <text evidence="2">The sequence shown here is derived from an EMBL/GenBank/DDBJ whole genome shotgun (WGS) entry which is preliminary data.</text>
</comment>
<reference evidence="2 3" key="1">
    <citation type="submission" date="2020-04" db="EMBL/GenBank/DDBJ databases">
        <authorList>
            <person name="Laetsch R D."/>
            <person name="Stevens L."/>
            <person name="Kumar S."/>
            <person name="Blaxter L. M."/>
        </authorList>
    </citation>
    <scope>NUCLEOTIDE SEQUENCE [LARGE SCALE GENOMIC DNA]</scope>
</reference>
<protein>
    <submittedName>
        <fullName evidence="2">Uncharacterized protein</fullName>
    </submittedName>
</protein>
<dbReference type="EMBL" id="CADEPM010000002">
    <property type="protein sequence ID" value="CAB3399763.1"/>
    <property type="molecule type" value="Genomic_DNA"/>
</dbReference>
<accession>A0A8S1EJB0</accession>
<name>A0A8S1EJB0_9PELO</name>
<sequence length="331" mass="38889">MSFLNLNEDYPIASNLTQGNQTAGIAHVNEVPQAPVYHELTPVKLDQHQDQSDCNGLLYHAEGEGGANYFPNDRDSTKIDSIPISSAFHNRFDYTYGFPDYNRNSVTADHKWIPSEFEKNPYLVRNDNLNVSNTQFGWLNCRNELDLSAAPEADYKEIMMINNSTIEKTSFHNDEKERDKAENIMACWDDYNMKHVDQIMYEELYDEDEERKRTEEKIHYWFQNHAPKKLENETFETYLNNFYNNKWLSKIHYDALVKILSENHELRHQRMTSYDATLEMNDLLSKNGNDILGEFDEESQEEDHPTDRLFREEHFVEEGESQDETSDPIAN</sequence>
<evidence type="ECO:0000256" key="1">
    <source>
        <dbReference type="SAM" id="MobiDB-lite"/>
    </source>
</evidence>
<dbReference type="Proteomes" id="UP000494206">
    <property type="component" value="Unassembled WGS sequence"/>
</dbReference>
<feature type="compositionally biased region" description="Basic and acidic residues" evidence="1">
    <location>
        <begin position="302"/>
        <end position="317"/>
    </location>
</feature>
<evidence type="ECO:0000313" key="3">
    <source>
        <dbReference type="Proteomes" id="UP000494206"/>
    </source>
</evidence>
<dbReference type="AlphaFoldDB" id="A0A8S1EJB0"/>
<organism evidence="2 3">
    <name type="scientific">Caenorhabditis bovis</name>
    <dbReference type="NCBI Taxonomy" id="2654633"/>
    <lineage>
        <taxon>Eukaryota</taxon>
        <taxon>Metazoa</taxon>
        <taxon>Ecdysozoa</taxon>
        <taxon>Nematoda</taxon>
        <taxon>Chromadorea</taxon>
        <taxon>Rhabditida</taxon>
        <taxon>Rhabditina</taxon>
        <taxon>Rhabditomorpha</taxon>
        <taxon>Rhabditoidea</taxon>
        <taxon>Rhabditidae</taxon>
        <taxon>Peloderinae</taxon>
        <taxon>Caenorhabditis</taxon>
    </lineage>
</organism>
<gene>
    <name evidence="2" type="ORF">CBOVIS_LOCUS2835</name>
</gene>
<feature type="region of interest" description="Disordered" evidence="1">
    <location>
        <begin position="289"/>
        <end position="331"/>
    </location>
</feature>
<keyword evidence="3" id="KW-1185">Reference proteome</keyword>
<proteinExistence type="predicted"/>
<feature type="compositionally biased region" description="Acidic residues" evidence="1">
    <location>
        <begin position="318"/>
        <end position="331"/>
    </location>
</feature>